<evidence type="ECO:0000256" key="9">
    <source>
        <dbReference type="ARBA" id="ARBA00022832"/>
    </source>
</evidence>
<dbReference type="GO" id="GO:0009570">
    <property type="term" value="C:chloroplast stroma"/>
    <property type="evidence" value="ECO:0007669"/>
    <property type="project" value="TreeGrafter"/>
</dbReference>
<evidence type="ECO:0000256" key="13">
    <source>
        <dbReference type="ARBA" id="ARBA00023098"/>
    </source>
</evidence>
<keyword evidence="7" id="KW-0934">Plastid</keyword>
<keyword evidence="10" id="KW-0809">Transit peptide</keyword>
<dbReference type="GO" id="GO:0006633">
    <property type="term" value="P:fatty acid biosynthetic process"/>
    <property type="evidence" value="ECO:0007669"/>
    <property type="project" value="UniProtKB-KW"/>
</dbReference>
<evidence type="ECO:0000256" key="14">
    <source>
        <dbReference type="ARBA" id="ARBA00023160"/>
    </source>
</evidence>
<comment type="subcellular location">
    <subcellularLocation>
        <location evidence="2">Plastid</location>
        <location evidence="2">Chloroplast</location>
    </subcellularLocation>
</comment>
<dbReference type="OrthoDB" id="1924153at2759"/>
<dbReference type="Gene3D" id="1.10.620.20">
    <property type="entry name" value="Ribonucleotide Reductase, subunit A"/>
    <property type="match status" value="1"/>
</dbReference>
<dbReference type="PANTHER" id="PTHR31155">
    <property type="entry name" value="ACYL- ACYL-CARRIER-PROTEIN DESATURASE-RELATED"/>
    <property type="match status" value="1"/>
</dbReference>
<dbReference type="InterPro" id="IPR012348">
    <property type="entry name" value="RNR-like"/>
</dbReference>
<evidence type="ECO:0000256" key="3">
    <source>
        <dbReference type="ARBA" id="ARBA00004872"/>
    </source>
</evidence>
<evidence type="ECO:0000256" key="6">
    <source>
        <dbReference type="ARBA" id="ARBA00022528"/>
    </source>
</evidence>
<dbReference type="SUPFAM" id="SSF47240">
    <property type="entry name" value="Ferritin-like"/>
    <property type="match status" value="1"/>
</dbReference>
<keyword evidence="11" id="KW-0560">Oxidoreductase</keyword>
<dbReference type="AlphaFoldDB" id="A0A978W6M1"/>
<dbReference type="FunFam" id="1.10.620.20:FF:000002">
    <property type="entry name" value="Stearoyl-[acyl-carrier-protein] 9-desaturase, chloroplastic"/>
    <property type="match status" value="1"/>
</dbReference>
<keyword evidence="13" id="KW-0443">Lipid metabolism</keyword>
<evidence type="ECO:0000256" key="4">
    <source>
        <dbReference type="ARBA" id="ARBA00008749"/>
    </source>
</evidence>
<organism evidence="15 16">
    <name type="scientific">Ziziphus jujuba var. spinosa</name>
    <dbReference type="NCBI Taxonomy" id="714518"/>
    <lineage>
        <taxon>Eukaryota</taxon>
        <taxon>Viridiplantae</taxon>
        <taxon>Streptophyta</taxon>
        <taxon>Embryophyta</taxon>
        <taxon>Tracheophyta</taxon>
        <taxon>Spermatophyta</taxon>
        <taxon>Magnoliopsida</taxon>
        <taxon>eudicotyledons</taxon>
        <taxon>Gunneridae</taxon>
        <taxon>Pentapetalae</taxon>
        <taxon>rosids</taxon>
        <taxon>fabids</taxon>
        <taxon>Rosales</taxon>
        <taxon>Rhamnaceae</taxon>
        <taxon>Paliureae</taxon>
        <taxon>Ziziphus</taxon>
    </lineage>
</organism>
<keyword evidence="12" id="KW-0408">Iron</keyword>
<keyword evidence="8" id="KW-0479">Metal-binding</keyword>
<dbReference type="GO" id="GO:0046872">
    <property type="term" value="F:metal ion binding"/>
    <property type="evidence" value="ECO:0007669"/>
    <property type="project" value="UniProtKB-KW"/>
</dbReference>
<keyword evidence="14" id="KW-0275">Fatty acid biosynthesis</keyword>
<comment type="caution">
    <text evidence="15">The sequence shown here is derived from an EMBL/GenBank/DDBJ whole genome shotgun (WGS) entry which is preliminary data.</text>
</comment>
<dbReference type="CDD" id="cd01050">
    <property type="entry name" value="Acyl_ACP_Desat"/>
    <property type="match status" value="1"/>
</dbReference>
<comment type="similarity">
    <text evidence="4">Belongs to the fatty acid desaturase type 2 family.</text>
</comment>
<evidence type="ECO:0000313" key="16">
    <source>
        <dbReference type="Proteomes" id="UP000813462"/>
    </source>
</evidence>
<evidence type="ECO:0000256" key="1">
    <source>
        <dbReference type="ARBA" id="ARBA00001954"/>
    </source>
</evidence>
<keyword evidence="6" id="KW-0150">Chloroplast</keyword>
<dbReference type="Pfam" id="PF03405">
    <property type="entry name" value="FA_desaturase_2"/>
    <property type="match status" value="1"/>
</dbReference>
<comment type="pathway">
    <text evidence="3">Lipid metabolism; fatty acid metabolism.</text>
</comment>
<dbReference type="PANTHER" id="PTHR31155:SF27">
    <property type="entry name" value="STEAROYL-[ACYL-CARRIER-PROTEIN] 9-DESATURASE 5, CHLOROPLASTIC"/>
    <property type="match status" value="1"/>
</dbReference>
<comment type="cofactor">
    <cofactor evidence="1">
        <name>Fe(2+)</name>
        <dbReference type="ChEBI" id="CHEBI:29033"/>
    </cofactor>
</comment>
<proteinExistence type="inferred from homology"/>
<evidence type="ECO:0000256" key="5">
    <source>
        <dbReference type="ARBA" id="ARBA00022516"/>
    </source>
</evidence>
<gene>
    <name evidence="15" type="ORF">FEM48_Zijuj01G0327400</name>
</gene>
<dbReference type="InterPro" id="IPR009078">
    <property type="entry name" value="Ferritin-like_SF"/>
</dbReference>
<dbReference type="Proteomes" id="UP000813462">
    <property type="component" value="Unassembled WGS sequence"/>
</dbReference>
<dbReference type="InterPro" id="IPR005067">
    <property type="entry name" value="Fatty_acid_desaturase-2"/>
</dbReference>
<evidence type="ECO:0000256" key="12">
    <source>
        <dbReference type="ARBA" id="ARBA00023004"/>
    </source>
</evidence>
<keyword evidence="9" id="KW-0276">Fatty acid metabolism</keyword>
<evidence type="ECO:0000256" key="7">
    <source>
        <dbReference type="ARBA" id="ARBA00022640"/>
    </source>
</evidence>
<protein>
    <submittedName>
        <fullName evidence="15">Uncharacterized protein</fullName>
    </submittedName>
</protein>
<evidence type="ECO:0000256" key="2">
    <source>
        <dbReference type="ARBA" id="ARBA00004229"/>
    </source>
</evidence>
<accession>A0A978W6M1</accession>
<evidence type="ECO:0000256" key="10">
    <source>
        <dbReference type="ARBA" id="ARBA00022946"/>
    </source>
</evidence>
<dbReference type="EMBL" id="JAEACU010000001">
    <property type="protein sequence ID" value="KAH7547605.1"/>
    <property type="molecule type" value="Genomic_DNA"/>
</dbReference>
<sequence length="415" mass="47097">MDVKLMNPVVSSYTSLKWASAFSQQPNTRSTLPSSKFFMSSTFHNKSMQLQEEEILKKSSLLGSNSKAAGGSKRNVVGVAVPPAHDEKKFEEIFKSMEKWAADNIVPLLKPAKDCWQPQEFLPDPSSDGFHDQLHLLQARAEHVPDDYFVVLVGNMITEEALPTYHSRINATHIFHDRTGFDDTPWAVWARGWSAEENRHGDLLNKYLYLSARVDMKKVETTIHYLIGAGVDIGTSNNPYMWTIYTSFQERATAISHGNTAKLALQHGDVKLAQICGIIASDEKRHETAYTKIAGKLFELDPNGMLVAFAYMMRRKISMPAHFMYDGHDVDLFQHFSHVASRIGVYTASDYRGVFEHLLRRWNVEKLTGLSGEGREAQEYLCGLPHRIRKLEERSLSKPKQAPTVSFSWIFDRLV</sequence>
<evidence type="ECO:0000256" key="8">
    <source>
        <dbReference type="ARBA" id="ARBA00022723"/>
    </source>
</evidence>
<evidence type="ECO:0000313" key="15">
    <source>
        <dbReference type="EMBL" id="KAH7547605.1"/>
    </source>
</evidence>
<dbReference type="GO" id="GO:0045300">
    <property type="term" value="F:stearoyl-[ACP] desaturase activity"/>
    <property type="evidence" value="ECO:0007669"/>
    <property type="project" value="InterPro"/>
</dbReference>
<name>A0A978W6M1_ZIZJJ</name>
<keyword evidence="5" id="KW-0444">Lipid biosynthesis</keyword>
<reference evidence="15" key="1">
    <citation type="journal article" date="2021" name="Front. Plant Sci.">
        <title>Chromosome-Scale Genome Assembly for Chinese Sour Jujube and Insights Into Its Genome Evolution and Domestication Signature.</title>
        <authorList>
            <person name="Shen L.-Y."/>
            <person name="Luo H."/>
            <person name="Wang X.-L."/>
            <person name="Wang X.-M."/>
            <person name="Qiu X.-J."/>
            <person name="Liu H."/>
            <person name="Zhou S.-S."/>
            <person name="Jia K.-H."/>
            <person name="Nie S."/>
            <person name="Bao Y.-T."/>
            <person name="Zhang R.-G."/>
            <person name="Yun Q.-Z."/>
            <person name="Chai Y.-H."/>
            <person name="Lu J.-Y."/>
            <person name="Li Y."/>
            <person name="Zhao S.-W."/>
            <person name="Mao J.-F."/>
            <person name="Jia S.-G."/>
            <person name="Mao Y.-M."/>
        </authorList>
    </citation>
    <scope>NUCLEOTIDE SEQUENCE</scope>
    <source>
        <strain evidence="15">AT0</strain>
        <tissue evidence="15">Leaf</tissue>
    </source>
</reference>
<evidence type="ECO:0000256" key="11">
    <source>
        <dbReference type="ARBA" id="ARBA00023002"/>
    </source>
</evidence>